<accession>A0A8B8BB51</accession>
<dbReference type="Proteomes" id="UP000694844">
    <property type="component" value="Chromosome 1"/>
</dbReference>
<dbReference type="OrthoDB" id="9423182at2759"/>
<keyword evidence="2" id="KW-1185">Reference proteome</keyword>
<name>A0A8B8BB51_CRAVI</name>
<organism evidence="2 3">
    <name type="scientific">Crassostrea virginica</name>
    <name type="common">Eastern oyster</name>
    <dbReference type="NCBI Taxonomy" id="6565"/>
    <lineage>
        <taxon>Eukaryota</taxon>
        <taxon>Metazoa</taxon>
        <taxon>Spiralia</taxon>
        <taxon>Lophotrochozoa</taxon>
        <taxon>Mollusca</taxon>
        <taxon>Bivalvia</taxon>
        <taxon>Autobranchia</taxon>
        <taxon>Pteriomorphia</taxon>
        <taxon>Ostreida</taxon>
        <taxon>Ostreoidea</taxon>
        <taxon>Ostreidae</taxon>
        <taxon>Crassostrea</taxon>
    </lineage>
</organism>
<evidence type="ECO:0000313" key="3">
    <source>
        <dbReference type="RefSeq" id="XP_022300652.1"/>
    </source>
</evidence>
<evidence type="ECO:0000259" key="1">
    <source>
        <dbReference type="PROSITE" id="PS50030"/>
    </source>
</evidence>
<gene>
    <name evidence="3" type="primary">LOC111108857</name>
</gene>
<dbReference type="Pfam" id="PF15135">
    <property type="entry name" value="UPF0515"/>
    <property type="match status" value="1"/>
</dbReference>
<dbReference type="InterPro" id="IPR015940">
    <property type="entry name" value="UBA"/>
</dbReference>
<dbReference type="GeneID" id="111108857"/>
<dbReference type="PROSITE" id="PS50030">
    <property type="entry name" value="UBA"/>
    <property type="match status" value="1"/>
</dbReference>
<dbReference type="InterPro" id="IPR026795">
    <property type="entry name" value="SHFL"/>
</dbReference>
<evidence type="ECO:0000313" key="2">
    <source>
        <dbReference type="Proteomes" id="UP000694844"/>
    </source>
</evidence>
<feature type="domain" description="UBA" evidence="1">
    <location>
        <begin position="3"/>
        <end position="49"/>
    </location>
</feature>
<proteinExistence type="predicted"/>
<reference evidence="3" key="2">
    <citation type="submission" date="2025-08" db="UniProtKB">
        <authorList>
            <consortium name="RefSeq"/>
        </authorList>
    </citation>
    <scope>IDENTIFICATION</scope>
    <source>
        <tissue evidence="3">Whole sample</tissue>
    </source>
</reference>
<dbReference type="RefSeq" id="XP_022300652.1">
    <property type="nucleotide sequence ID" value="XM_022444944.1"/>
</dbReference>
<protein>
    <submittedName>
        <fullName evidence="3">Repressor of yield of DENV protein homolog</fullName>
    </submittedName>
</protein>
<dbReference type="KEGG" id="cvn:111108857"/>
<dbReference type="AlphaFoldDB" id="A0A8B8BB51"/>
<sequence length="162" mass="18595">MSEEEEERVRVISRVRELFHGRFTKDEVIRLLDNHDWNYQEAVDFVLTSDPNVVRQLLTERSERDIVGLRECEVLRHNAERDKIPNRKRQFACEACDSVWWTRVPRRKPVSNVISVTGSLTPCRKTRSMAGPPLSVSAGTSSVDMVRFTLRPASAIDATPCL</sequence>
<reference evidence="2" key="1">
    <citation type="submission" date="2024-06" db="UniProtKB">
        <authorList>
            <consortium name="RefSeq"/>
        </authorList>
    </citation>
    <scope>NUCLEOTIDE SEQUENCE [LARGE SCALE GENOMIC DNA]</scope>
</reference>